<keyword evidence="1" id="KW-0479">Metal-binding</keyword>
<comment type="caution">
    <text evidence="7">The sequence shown here is derived from an EMBL/GenBank/DDBJ whole genome shotgun (WGS) entry which is preliminary data.</text>
</comment>
<evidence type="ECO:0000256" key="1">
    <source>
        <dbReference type="ARBA" id="ARBA00022723"/>
    </source>
</evidence>
<accession>A0A1V9YI76</accession>
<evidence type="ECO:0000259" key="6">
    <source>
        <dbReference type="PROSITE" id="PS50089"/>
    </source>
</evidence>
<sequence length="273" mass="29138">MSDHGSGSGDDDVSTDILPPQESADDAASSDVFPDLETADDAASSDVFPDLEAADDTADDAASSDAFPDLDTADNAASSDYFPETESEEDVVISGVTSVPESDDDVVLARVVPVVESDDDVVLAGVRSAPDSDDEILITDANGAPIVAMVPIRVAGSHHVAHHRSGAPAPRLDEVIELNSDGEESVPKRLRQSPVAPSAAQRLSEERHRQEIVDTSKARLRCPLCLDPFQDMTSTACGHVYCRECISKAVEKIRMCPLCQRKLTKKDLHAIFL</sequence>
<dbReference type="PROSITE" id="PS50089">
    <property type="entry name" value="ZF_RING_2"/>
    <property type="match status" value="1"/>
</dbReference>
<protein>
    <recommendedName>
        <fullName evidence="6">RING-type domain-containing protein</fullName>
    </recommendedName>
</protein>
<evidence type="ECO:0000256" key="3">
    <source>
        <dbReference type="ARBA" id="ARBA00022833"/>
    </source>
</evidence>
<keyword evidence="3" id="KW-0862">Zinc</keyword>
<dbReference type="GO" id="GO:0033768">
    <property type="term" value="C:SUMO-targeted ubiquitin ligase complex"/>
    <property type="evidence" value="ECO:0007669"/>
    <property type="project" value="TreeGrafter"/>
</dbReference>
<dbReference type="InterPro" id="IPR001841">
    <property type="entry name" value="Znf_RING"/>
</dbReference>
<dbReference type="InterPro" id="IPR017907">
    <property type="entry name" value="Znf_RING_CS"/>
</dbReference>
<feature type="region of interest" description="Disordered" evidence="5">
    <location>
        <begin position="183"/>
        <end position="210"/>
    </location>
</feature>
<dbReference type="SMART" id="SM00184">
    <property type="entry name" value="RING"/>
    <property type="match status" value="1"/>
</dbReference>
<proteinExistence type="predicted"/>
<dbReference type="GO" id="GO:0008270">
    <property type="term" value="F:zinc ion binding"/>
    <property type="evidence" value="ECO:0007669"/>
    <property type="project" value="UniProtKB-KW"/>
</dbReference>
<dbReference type="EMBL" id="JNBR01001685">
    <property type="protein sequence ID" value="OQR85433.1"/>
    <property type="molecule type" value="Genomic_DNA"/>
</dbReference>
<dbReference type="Pfam" id="PF13923">
    <property type="entry name" value="zf-C3HC4_2"/>
    <property type="match status" value="1"/>
</dbReference>
<dbReference type="AlphaFoldDB" id="A0A1V9YI76"/>
<feature type="region of interest" description="Disordered" evidence="5">
    <location>
        <begin position="1"/>
        <end position="89"/>
    </location>
</feature>
<organism evidence="7 8">
    <name type="scientific">Achlya hypogyna</name>
    <name type="common">Oomycete</name>
    <name type="synonym">Protoachlya hypogyna</name>
    <dbReference type="NCBI Taxonomy" id="1202772"/>
    <lineage>
        <taxon>Eukaryota</taxon>
        <taxon>Sar</taxon>
        <taxon>Stramenopiles</taxon>
        <taxon>Oomycota</taxon>
        <taxon>Saprolegniomycetes</taxon>
        <taxon>Saprolegniales</taxon>
        <taxon>Achlyaceae</taxon>
        <taxon>Achlya</taxon>
    </lineage>
</organism>
<evidence type="ECO:0000256" key="2">
    <source>
        <dbReference type="ARBA" id="ARBA00022771"/>
    </source>
</evidence>
<dbReference type="PANTHER" id="PTHR47094:SF1">
    <property type="entry name" value="RING-TYPE E3 UBIQUITIN TRANSFERASE"/>
    <property type="match status" value="1"/>
</dbReference>
<dbReference type="GO" id="GO:0061630">
    <property type="term" value="F:ubiquitin protein ligase activity"/>
    <property type="evidence" value="ECO:0007669"/>
    <property type="project" value="InterPro"/>
</dbReference>
<dbReference type="GO" id="GO:0032183">
    <property type="term" value="F:SUMO binding"/>
    <property type="evidence" value="ECO:0007669"/>
    <property type="project" value="TreeGrafter"/>
</dbReference>
<dbReference type="OrthoDB" id="73763at2759"/>
<name>A0A1V9YI76_ACHHY</name>
<keyword evidence="2 4" id="KW-0863">Zinc-finger</keyword>
<evidence type="ECO:0000313" key="8">
    <source>
        <dbReference type="Proteomes" id="UP000243579"/>
    </source>
</evidence>
<dbReference type="PANTHER" id="PTHR47094">
    <property type="entry name" value="ELFLESS, ISOFORM B"/>
    <property type="match status" value="1"/>
</dbReference>
<dbReference type="InterPro" id="IPR049627">
    <property type="entry name" value="SLX8"/>
</dbReference>
<feature type="domain" description="RING-type" evidence="6">
    <location>
        <begin position="222"/>
        <end position="260"/>
    </location>
</feature>
<gene>
    <name evidence="7" type="ORF">ACHHYP_11843</name>
</gene>
<dbReference type="GO" id="GO:0006511">
    <property type="term" value="P:ubiquitin-dependent protein catabolic process"/>
    <property type="evidence" value="ECO:0007669"/>
    <property type="project" value="TreeGrafter"/>
</dbReference>
<dbReference type="PROSITE" id="PS00518">
    <property type="entry name" value="ZF_RING_1"/>
    <property type="match status" value="1"/>
</dbReference>
<dbReference type="GO" id="GO:0140082">
    <property type="term" value="F:SUMO-ubiquitin ligase activity"/>
    <property type="evidence" value="ECO:0007669"/>
    <property type="project" value="TreeGrafter"/>
</dbReference>
<keyword evidence="8" id="KW-1185">Reference proteome</keyword>
<dbReference type="InterPro" id="IPR013083">
    <property type="entry name" value="Znf_RING/FYVE/PHD"/>
</dbReference>
<evidence type="ECO:0000256" key="5">
    <source>
        <dbReference type="SAM" id="MobiDB-lite"/>
    </source>
</evidence>
<dbReference type="STRING" id="1202772.A0A1V9YI76"/>
<evidence type="ECO:0000313" key="7">
    <source>
        <dbReference type="EMBL" id="OQR85433.1"/>
    </source>
</evidence>
<dbReference type="Gene3D" id="3.30.40.10">
    <property type="entry name" value="Zinc/RING finger domain, C3HC4 (zinc finger)"/>
    <property type="match status" value="1"/>
</dbReference>
<dbReference type="Proteomes" id="UP000243579">
    <property type="component" value="Unassembled WGS sequence"/>
</dbReference>
<reference evidence="7 8" key="1">
    <citation type="journal article" date="2014" name="Genome Biol. Evol.">
        <title>The secreted proteins of Achlya hypogyna and Thraustotheca clavata identify the ancestral oomycete secretome and reveal gene acquisitions by horizontal gene transfer.</title>
        <authorList>
            <person name="Misner I."/>
            <person name="Blouin N."/>
            <person name="Leonard G."/>
            <person name="Richards T.A."/>
            <person name="Lane C.E."/>
        </authorList>
    </citation>
    <scope>NUCLEOTIDE SEQUENCE [LARGE SCALE GENOMIC DNA]</scope>
    <source>
        <strain evidence="7 8">ATCC 48635</strain>
    </source>
</reference>
<feature type="compositionally biased region" description="Low complexity" evidence="5">
    <location>
        <begin position="60"/>
        <end position="70"/>
    </location>
</feature>
<evidence type="ECO:0000256" key="4">
    <source>
        <dbReference type="PROSITE-ProRule" id="PRU00175"/>
    </source>
</evidence>
<dbReference type="SUPFAM" id="SSF57850">
    <property type="entry name" value="RING/U-box"/>
    <property type="match status" value="1"/>
</dbReference>